<gene>
    <name evidence="1" type="ORF">CARN2_2420</name>
</gene>
<proteinExistence type="predicted"/>
<comment type="caution">
    <text evidence="1">The sequence shown here is derived from an EMBL/GenBank/DDBJ whole genome shotgun (WGS) entry which is preliminary data.</text>
</comment>
<reference evidence="1" key="1">
    <citation type="submission" date="2009-10" db="EMBL/GenBank/DDBJ databases">
        <title>Diversity of trophic interactions inside an arsenic-rich microbial ecosystem.</title>
        <authorList>
            <person name="Bertin P.N."/>
            <person name="Heinrich-Salmeron A."/>
            <person name="Pelletier E."/>
            <person name="Goulhen-Chollet F."/>
            <person name="Arsene-Ploetze F."/>
            <person name="Gallien S."/>
            <person name="Calteau A."/>
            <person name="Vallenet D."/>
            <person name="Casiot C."/>
            <person name="Chane-Woon-Ming B."/>
            <person name="Giloteaux L."/>
            <person name="Barakat M."/>
            <person name="Bonnefoy V."/>
            <person name="Bruneel O."/>
            <person name="Chandler M."/>
            <person name="Cleiss J."/>
            <person name="Duran R."/>
            <person name="Elbaz-Poulichet F."/>
            <person name="Fonknechten N."/>
            <person name="Lauga B."/>
            <person name="Mornico D."/>
            <person name="Ortet P."/>
            <person name="Schaeffer C."/>
            <person name="Siguier P."/>
            <person name="Alexander Thil Smith A."/>
            <person name="Van Dorsselaer A."/>
            <person name="Weissenbach J."/>
            <person name="Medigue C."/>
            <person name="Le Paslier D."/>
        </authorList>
    </citation>
    <scope>NUCLEOTIDE SEQUENCE</scope>
</reference>
<dbReference type="AlphaFoldDB" id="E6PP53"/>
<name>E6PP53_9ZZZZ</name>
<evidence type="ECO:0000313" key="1">
    <source>
        <dbReference type="EMBL" id="CBH96705.1"/>
    </source>
</evidence>
<dbReference type="EMBL" id="CABM01000030">
    <property type="protein sequence ID" value="CBH96705.1"/>
    <property type="molecule type" value="Genomic_DNA"/>
</dbReference>
<accession>E6PP53</accession>
<protein>
    <submittedName>
        <fullName evidence="1">Uncharacterized protein</fullName>
    </submittedName>
</protein>
<organism evidence="1">
    <name type="scientific">mine drainage metagenome</name>
    <dbReference type="NCBI Taxonomy" id="410659"/>
    <lineage>
        <taxon>unclassified sequences</taxon>
        <taxon>metagenomes</taxon>
        <taxon>ecological metagenomes</taxon>
    </lineage>
</organism>
<sequence length="145" mass="15991">MDEDALQAWRLERLRGAAEQFGSAEALARALGHRNGGFIRQMLRNQRKIKEDTIFAIEDLAGMQGWFDRREAAGSAAMVARSTAQQKPRTLAALMDELGGRLQQATPSTRKAVADLLSTYALNPAEGRNIAQAIVMLIENDPRAR</sequence>